<dbReference type="SUPFAM" id="SSF55729">
    <property type="entry name" value="Acyl-CoA N-acyltransferases (Nat)"/>
    <property type="match status" value="1"/>
</dbReference>
<dbReference type="GeneID" id="115364021"/>
<gene>
    <name evidence="5" type="primary">LOC115364021</name>
</gene>
<evidence type="ECO:0000259" key="4">
    <source>
        <dbReference type="PROSITE" id="PS51729"/>
    </source>
</evidence>
<dbReference type="OrthoDB" id="74247at2759"/>
<evidence type="ECO:0000256" key="3">
    <source>
        <dbReference type="ARBA" id="ARBA00031876"/>
    </source>
</evidence>
<dbReference type="InterPro" id="IPR031165">
    <property type="entry name" value="GNAT_YJDJ"/>
</dbReference>
<dbReference type="PROSITE" id="PS51729">
    <property type="entry name" value="GNAT_YJDJ"/>
    <property type="match status" value="1"/>
</dbReference>
<dbReference type="PANTHER" id="PTHR31435:SF9">
    <property type="entry name" value="PROTEIN NATD1"/>
    <property type="match status" value="1"/>
</dbReference>
<reference evidence="5" key="1">
    <citation type="submission" date="2019-06" db="EMBL/GenBank/DDBJ databases">
        <authorList>
            <consortium name="Wellcome Sanger Institute Data Sharing"/>
        </authorList>
    </citation>
    <scope>NUCLEOTIDE SEQUENCE [LARGE SCALE GENOMIC DNA]</scope>
</reference>
<dbReference type="PANTHER" id="PTHR31435">
    <property type="entry name" value="PROTEIN NATD1"/>
    <property type="match status" value="1"/>
</dbReference>
<reference evidence="5" key="3">
    <citation type="submission" date="2025-09" db="UniProtKB">
        <authorList>
            <consortium name="Ensembl"/>
        </authorList>
    </citation>
    <scope>IDENTIFICATION</scope>
</reference>
<dbReference type="InterPro" id="IPR045057">
    <property type="entry name" value="Gcn5-rel_NAT"/>
</dbReference>
<reference evidence="5" key="2">
    <citation type="submission" date="2025-08" db="UniProtKB">
        <authorList>
            <consortium name="Ensembl"/>
        </authorList>
    </citation>
    <scope>IDENTIFICATION</scope>
</reference>
<evidence type="ECO:0000256" key="1">
    <source>
        <dbReference type="ARBA" id="ARBA00006233"/>
    </source>
</evidence>
<sequence>MAFKLVPSLTALKSIRQFRCFPGAFSAVTSSGGVTVRHDRENRRFTVSLGSGAGLGECAVLRYRFTGEKEVDLMSTNVPESFRGRGVAAVLSKAAMDFLVDENLKARVSCWYIKKYIEENPQLGYKDLVIT</sequence>
<protein>
    <recommendedName>
        <fullName evidence="2">Protein NATD1</fullName>
    </recommendedName>
    <alternativeName>
        <fullName evidence="3">N-acetyltransferase domain-containing protein 1</fullName>
    </alternativeName>
</protein>
<dbReference type="GeneTree" id="ENSGT00390000014840"/>
<proteinExistence type="inferred from homology"/>
<dbReference type="Pfam" id="PF14542">
    <property type="entry name" value="Acetyltransf_CG"/>
    <property type="match status" value="1"/>
</dbReference>
<dbReference type="Gene3D" id="3.40.630.30">
    <property type="match status" value="1"/>
</dbReference>
<keyword evidence="6" id="KW-1185">Reference proteome</keyword>
<dbReference type="InterPro" id="IPR016181">
    <property type="entry name" value="Acyl_CoA_acyltransferase"/>
</dbReference>
<dbReference type="Ensembl" id="ENSMMDT00005035268.1">
    <property type="protein sequence ID" value="ENSMMDP00005034507.1"/>
    <property type="gene ID" value="ENSMMDG00005016251.1"/>
</dbReference>
<dbReference type="InParanoid" id="A0A667Z2V1"/>
<dbReference type="FunCoup" id="A0A667Z2V1">
    <property type="interactions" value="1"/>
</dbReference>
<evidence type="ECO:0000256" key="2">
    <source>
        <dbReference type="ARBA" id="ARBA00020243"/>
    </source>
</evidence>
<evidence type="ECO:0000313" key="5">
    <source>
        <dbReference type="Ensembl" id="ENSMMDP00005034507.1"/>
    </source>
</evidence>
<organism evidence="5 6">
    <name type="scientific">Myripristis murdjan</name>
    <name type="common">pinecone soldierfish</name>
    <dbReference type="NCBI Taxonomy" id="586833"/>
    <lineage>
        <taxon>Eukaryota</taxon>
        <taxon>Metazoa</taxon>
        <taxon>Chordata</taxon>
        <taxon>Craniata</taxon>
        <taxon>Vertebrata</taxon>
        <taxon>Euteleostomi</taxon>
        <taxon>Actinopterygii</taxon>
        <taxon>Neopterygii</taxon>
        <taxon>Teleostei</taxon>
        <taxon>Neoteleostei</taxon>
        <taxon>Acanthomorphata</taxon>
        <taxon>Holocentriformes</taxon>
        <taxon>Holocentridae</taxon>
        <taxon>Myripristis</taxon>
    </lineage>
</organism>
<dbReference type="RefSeq" id="XP_029914288.1">
    <property type="nucleotide sequence ID" value="XM_030058428.1"/>
</dbReference>
<evidence type="ECO:0000313" key="6">
    <source>
        <dbReference type="Proteomes" id="UP000472263"/>
    </source>
</evidence>
<accession>A0A667Z2V1</accession>
<feature type="domain" description="N-acetyltransferase" evidence="4">
    <location>
        <begin position="37"/>
        <end position="130"/>
    </location>
</feature>
<comment type="similarity">
    <text evidence="1">Belongs to the NATD1 family.</text>
</comment>
<dbReference type="AlphaFoldDB" id="A0A667Z2V1"/>
<dbReference type="Proteomes" id="UP000472263">
    <property type="component" value="Chromosome 8"/>
</dbReference>
<name>A0A667Z2V1_9TELE</name>